<evidence type="ECO:0000313" key="2">
    <source>
        <dbReference type="EMBL" id="MDT8900933.1"/>
    </source>
</evidence>
<feature type="region of interest" description="Disordered" evidence="1">
    <location>
        <begin position="1"/>
        <end position="41"/>
    </location>
</feature>
<evidence type="ECO:0000313" key="3">
    <source>
        <dbReference type="Proteomes" id="UP001254848"/>
    </source>
</evidence>
<feature type="region of interest" description="Disordered" evidence="1">
    <location>
        <begin position="147"/>
        <end position="188"/>
    </location>
</feature>
<gene>
    <name evidence="2" type="ORF">Q4T40_06775</name>
</gene>
<evidence type="ECO:0000256" key="1">
    <source>
        <dbReference type="SAM" id="MobiDB-lite"/>
    </source>
</evidence>
<keyword evidence="3" id="KW-1185">Reference proteome</keyword>
<dbReference type="Proteomes" id="UP001254848">
    <property type="component" value="Unassembled WGS sequence"/>
</dbReference>
<feature type="compositionally biased region" description="Basic and acidic residues" evidence="1">
    <location>
        <begin position="330"/>
        <end position="355"/>
    </location>
</feature>
<protein>
    <recommendedName>
        <fullName evidence="4">Scaffolding protein</fullName>
    </recommendedName>
</protein>
<feature type="region of interest" description="Disordered" evidence="1">
    <location>
        <begin position="323"/>
        <end position="355"/>
    </location>
</feature>
<proteinExistence type="predicted"/>
<evidence type="ECO:0008006" key="4">
    <source>
        <dbReference type="Google" id="ProtNLM"/>
    </source>
</evidence>
<feature type="compositionally biased region" description="Polar residues" evidence="1">
    <location>
        <begin position="27"/>
        <end position="41"/>
    </location>
</feature>
<accession>A0ABU3NXG4</accession>
<reference evidence="2 3" key="1">
    <citation type="submission" date="2023-07" db="EMBL/GenBank/DDBJ databases">
        <title>The novel representative of Negativicutes class, Anaeroselena agilis gen. nov. sp. nov.</title>
        <authorList>
            <person name="Prokofeva M.I."/>
            <person name="Elcheninov A.G."/>
            <person name="Klyukina A."/>
            <person name="Kublanov I.V."/>
            <person name="Frolov E.N."/>
            <person name="Podosokorskaya O.A."/>
        </authorList>
    </citation>
    <scope>NUCLEOTIDE SEQUENCE [LARGE SCALE GENOMIC DNA]</scope>
    <source>
        <strain evidence="2 3">4137-cl</strain>
    </source>
</reference>
<feature type="compositionally biased region" description="Basic and acidic residues" evidence="1">
    <location>
        <begin position="147"/>
        <end position="159"/>
    </location>
</feature>
<dbReference type="EMBL" id="JAUOZS010000001">
    <property type="protein sequence ID" value="MDT8900933.1"/>
    <property type="molecule type" value="Genomic_DNA"/>
</dbReference>
<name>A0ABU3NXG4_9FIRM</name>
<feature type="compositionally biased region" description="Polar residues" evidence="1">
    <location>
        <begin position="74"/>
        <end position="91"/>
    </location>
</feature>
<feature type="region of interest" description="Disordered" evidence="1">
    <location>
        <begin position="70"/>
        <end position="123"/>
    </location>
</feature>
<sequence length="369" mass="40762">MDINKFDLQLFNDGEGNDGTPVDGGQAQATDNSDTASSVSTAEELLNGPEAFVIDEQGNFKWLTGKEAEEALKSKQSTPAATSDTEGSTPNPAAAEEQPSGDSDGTADAGDQNLVTVKVDGQEVKVPLEEALRGYIRQEKFTREMQKLAEERKQIESMRQKPPQTENPPAGDKPNPFEQNATDDVPPIDKVNFADFRQTNDYITKRAIAEAKKELGVDQLLEVEFSHIAAFQQARDKVAQEVSQYIDRGRSLNNLERELRAEEPAFDEVFEFAMSKADKLPHNEYVAIQNAFNTGDTATIRKYFMDSRKEYYAKLTGVPTTPKPVAVARGGEKDALTESSKPKKADPTDLRGMTAEEQRKWLMDNVGGF</sequence>
<comment type="caution">
    <text evidence="2">The sequence shown here is derived from an EMBL/GenBank/DDBJ whole genome shotgun (WGS) entry which is preliminary data.</text>
</comment>
<dbReference type="RefSeq" id="WP_413779465.1">
    <property type="nucleotide sequence ID" value="NZ_JAUOZS010000001.1"/>
</dbReference>
<organism evidence="2 3">
    <name type="scientific">Anaeroselena agilis</name>
    <dbReference type="NCBI Taxonomy" id="3063788"/>
    <lineage>
        <taxon>Bacteria</taxon>
        <taxon>Bacillati</taxon>
        <taxon>Bacillota</taxon>
        <taxon>Negativicutes</taxon>
        <taxon>Acetonemataceae</taxon>
        <taxon>Anaeroselena</taxon>
    </lineage>
</organism>
<feature type="compositionally biased region" description="Low complexity" evidence="1">
    <location>
        <begin position="100"/>
        <end position="111"/>
    </location>
</feature>